<proteinExistence type="predicted"/>
<protein>
    <submittedName>
        <fullName evidence="1">3-dehydroquinate dehydratase</fullName>
    </submittedName>
</protein>
<evidence type="ECO:0000313" key="1">
    <source>
        <dbReference type="EMBL" id="PTE14414.1"/>
    </source>
</evidence>
<keyword evidence="2" id="KW-1185">Reference proteome</keyword>
<organism evidence="1 2">
    <name type="scientific">Fuscovulum blasticum DSM 2131</name>
    <dbReference type="NCBI Taxonomy" id="1188250"/>
    <lineage>
        <taxon>Bacteria</taxon>
        <taxon>Pseudomonadati</taxon>
        <taxon>Pseudomonadota</taxon>
        <taxon>Alphaproteobacteria</taxon>
        <taxon>Rhodobacterales</taxon>
        <taxon>Paracoccaceae</taxon>
        <taxon>Pseudogemmobacter</taxon>
    </lineage>
</organism>
<accession>A0A2T4J940</accession>
<comment type="caution">
    <text evidence="1">The sequence shown here is derived from an EMBL/GenBank/DDBJ whole genome shotgun (WGS) entry which is preliminary data.</text>
</comment>
<name>A0A2T4J940_FUSBL</name>
<gene>
    <name evidence="1" type="ORF">C5F44_10445</name>
</gene>
<dbReference type="Pfam" id="PF10649">
    <property type="entry name" value="DUF2478"/>
    <property type="match status" value="1"/>
</dbReference>
<sequence>MLCRFPCRKEAPLTRTDPATLAYVVTEGRGAGDRLLAAVADRLLAEGHALAGVVQENITFAPDRSCHMDLRLLGRPERLRISQDRGPLARGCRLDAGRLEEAVALVEDQLDRHRPALLILNKFGKHEAEGRGFRPVIGRALADGLPVLTAVSPLNLPALQAFAEGLATALVPEEEAVLFWARATAAA</sequence>
<reference evidence="1 2" key="1">
    <citation type="submission" date="2018-03" db="EMBL/GenBank/DDBJ databases">
        <title>Rhodobacter blasticus.</title>
        <authorList>
            <person name="Meyer T.E."/>
            <person name="Miller S."/>
            <person name="Lodha T."/>
            <person name="Gandham S."/>
            <person name="Chintalapati S."/>
            <person name="Chintalapati V.R."/>
        </authorList>
    </citation>
    <scope>NUCLEOTIDE SEQUENCE [LARGE SCALE GENOMIC DNA]</scope>
    <source>
        <strain evidence="1 2">DSM 2131</strain>
    </source>
</reference>
<dbReference type="AlphaFoldDB" id="A0A2T4J940"/>
<evidence type="ECO:0000313" key="2">
    <source>
        <dbReference type="Proteomes" id="UP000241362"/>
    </source>
</evidence>
<dbReference type="Proteomes" id="UP000241362">
    <property type="component" value="Unassembled WGS sequence"/>
</dbReference>
<dbReference type="EMBL" id="PZKE01000008">
    <property type="protein sequence ID" value="PTE14414.1"/>
    <property type="molecule type" value="Genomic_DNA"/>
</dbReference>
<dbReference type="InterPro" id="IPR018912">
    <property type="entry name" value="DUF2478"/>
</dbReference>